<proteinExistence type="predicted"/>
<organism evidence="1 2">
    <name type="scientific">Catharanthus roseus</name>
    <name type="common">Madagascar periwinkle</name>
    <name type="synonym">Vinca rosea</name>
    <dbReference type="NCBI Taxonomy" id="4058"/>
    <lineage>
        <taxon>Eukaryota</taxon>
        <taxon>Viridiplantae</taxon>
        <taxon>Streptophyta</taxon>
        <taxon>Embryophyta</taxon>
        <taxon>Tracheophyta</taxon>
        <taxon>Spermatophyta</taxon>
        <taxon>Magnoliopsida</taxon>
        <taxon>eudicotyledons</taxon>
        <taxon>Gunneridae</taxon>
        <taxon>Pentapetalae</taxon>
        <taxon>asterids</taxon>
        <taxon>lamiids</taxon>
        <taxon>Gentianales</taxon>
        <taxon>Apocynaceae</taxon>
        <taxon>Rauvolfioideae</taxon>
        <taxon>Vinceae</taxon>
        <taxon>Catharanthinae</taxon>
        <taxon>Catharanthus</taxon>
    </lineage>
</organism>
<comment type="caution">
    <text evidence="1">The sequence shown here is derived from an EMBL/GenBank/DDBJ whole genome shotgun (WGS) entry which is preliminary data.</text>
</comment>
<accession>A0ACC0C4Y1</accession>
<name>A0ACC0C4Y1_CATRO</name>
<protein>
    <submittedName>
        <fullName evidence="1">Uncharacterized protein</fullName>
    </submittedName>
</protein>
<dbReference type="Proteomes" id="UP001060085">
    <property type="component" value="Linkage Group LG01"/>
</dbReference>
<evidence type="ECO:0000313" key="1">
    <source>
        <dbReference type="EMBL" id="KAI5679950.1"/>
    </source>
</evidence>
<dbReference type="EMBL" id="CM044701">
    <property type="protein sequence ID" value="KAI5679950.1"/>
    <property type="molecule type" value="Genomic_DNA"/>
</dbReference>
<reference evidence="2" key="1">
    <citation type="journal article" date="2023" name="Nat. Plants">
        <title>Single-cell RNA sequencing provides a high-resolution roadmap for understanding the multicellular compartmentation of specialized metabolism.</title>
        <authorList>
            <person name="Sun S."/>
            <person name="Shen X."/>
            <person name="Li Y."/>
            <person name="Li Y."/>
            <person name="Wang S."/>
            <person name="Li R."/>
            <person name="Zhang H."/>
            <person name="Shen G."/>
            <person name="Guo B."/>
            <person name="Wei J."/>
            <person name="Xu J."/>
            <person name="St-Pierre B."/>
            <person name="Chen S."/>
            <person name="Sun C."/>
        </authorList>
    </citation>
    <scope>NUCLEOTIDE SEQUENCE [LARGE SCALE GENOMIC DNA]</scope>
</reference>
<gene>
    <name evidence="1" type="ORF">M9H77_01177</name>
</gene>
<evidence type="ECO:0000313" key="2">
    <source>
        <dbReference type="Proteomes" id="UP001060085"/>
    </source>
</evidence>
<sequence>MLLRGTLSSYNAAAIGDHHINQPALTTQSHHRFFNSVNPQLWNAAAVHRSPVLAVATDGVSSTKQAGYVPSLADRLRLGSLTEDGLSYKESFIVRCYEVGINKTATVETIANLLQEVGCNHAQSVGFSTDGFATTLTMRKLHLIWVTARMHIEIYRYPAWSDVVEIETWCQSEGRIGTRRDWILKDYATGEVIGRATSKWVMMNQDTRRLQKVTDDVRDEYLVFCPKTLRLAFPEENNASLKKIVKLEDPAEHSKLGLVPRRADLDMNQHVNNVTYIGWVLESIPQEVIDDYELGTITLDYRRECQHDDIVDSLTSPELDEDGTVLQTTNGSPNPVKDGDESRQFLHLLRLSGDGLEINRGRTEWRKKPSKR</sequence>
<keyword evidence="2" id="KW-1185">Reference proteome</keyword>